<feature type="region of interest" description="Disordered" evidence="4">
    <location>
        <begin position="1143"/>
        <end position="1163"/>
    </location>
</feature>
<protein>
    <submittedName>
        <fullName evidence="7">CMT1A duplicated region transcript 1 protein-like</fullName>
    </submittedName>
</protein>
<dbReference type="SUPFAM" id="SSF81383">
    <property type="entry name" value="F-box domain"/>
    <property type="match status" value="1"/>
</dbReference>
<evidence type="ECO:0000259" key="5">
    <source>
        <dbReference type="PROSITE" id="PS50181"/>
    </source>
</evidence>
<evidence type="ECO:0000256" key="3">
    <source>
        <dbReference type="PROSITE-ProRule" id="PRU00221"/>
    </source>
</evidence>
<accession>A0A8B8CMS4</accession>
<dbReference type="SUPFAM" id="SSF50978">
    <property type="entry name" value="WD40 repeat-like"/>
    <property type="match status" value="1"/>
</dbReference>
<dbReference type="Gene3D" id="1.20.1280.50">
    <property type="match status" value="1"/>
</dbReference>
<gene>
    <name evidence="7" type="primary">LOC111120567</name>
</gene>
<feature type="compositionally biased region" description="Basic and acidic residues" evidence="4">
    <location>
        <begin position="1061"/>
        <end position="1071"/>
    </location>
</feature>
<dbReference type="OrthoDB" id="674604at2759"/>
<dbReference type="PROSITE" id="PS00678">
    <property type="entry name" value="WD_REPEATS_1"/>
    <property type="match status" value="2"/>
</dbReference>
<dbReference type="Gene3D" id="2.130.10.10">
    <property type="entry name" value="YVTN repeat-like/Quinoprotein amine dehydrogenase"/>
    <property type="match status" value="1"/>
</dbReference>
<feature type="repeat" description="WD" evidence="3">
    <location>
        <begin position="628"/>
        <end position="667"/>
    </location>
</feature>
<dbReference type="Proteomes" id="UP000694844">
    <property type="component" value="Chromosome 2"/>
</dbReference>
<dbReference type="InterPro" id="IPR051075">
    <property type="entry name" value="SCF_subunit_WD-repeat"/>
</dbReference>
<dbReference type="CDD" id="cd00200">
    <property type="entry name" value="WD40"/>
    <property type="match status" value="1"/>
</dbReference>
<keyword evidence="6" id="KW-1185">Reference proteome</keyword>
<evidence type="ECO:0000256" key="1">
    <source>
        <dbReference type="ARBA" id="ARBA00022574"/>
    </source>
</evidence>
<dbReference type="CDD" id="cd22136">
    <property type="entry name" value="F-box_FBXW10"/>
    <property type="match status" value="1"/>
</dbReference>
<dbReference type="RefSeq" id="XP_022317080.1">
    <property type="nucleotide sequence ID" value="XM_022461372.1"/>
</dbReference>
<proteinExistence type="predicted"/>
<reference evidence="7" key="1">
    <citation type="submission" date="2025-08" db="UniProtKB">
        <authorList>
            <consortium name="RefSeq"/>
        </authorList>
    </citation>
    <scope>IDENTIFICATION</scope>
    <source>
        <tissue evidence="7">Whole sample</tissue>
    </source>
</reference>
<feature type="compositionally biased region" description="Polar residues" evidence="4">
    <location>
        <begin position="1220"/>
        <end position="1230"/>
    </location>
</feature>
<feature type="domain" description="F-box" evidence="5">
    <location>
        <begin position="290"/>
        <end position="339"/>
    </location>
</feature>
<sequence length="1249" mass="139862">MLEVCSPTSGMDTLPNVVNNNSMKHPSANLEVFEFNIGKAQSLRCAGSSRAISCGECETCLLTDRMKHAKEFFPKMGDHSKKRFMLGLMRRFHSVDLLQQMVSLLQPLTCKDFTYSRSRVAPSLDTDSSTFSSDRAMDLMEVEQFVTGTWMWFQKSNYWTKANFALSLLRLCDSSLLHTLGSQARTLLISEEKATTVVPETDYVESASIPDTEYSFHSEDHAELHIHSLVSPHYSKPQLHPITGAKLLLDDVIENDDSGTDSDSELSSVDPACMVISTSSKAFSGVARHKDFIRSLPVHLAKCILKLLDKTSLSHALLVSQNWRALVLEVHDEERINQLLEEDVMLMQGAAAQGVNHQYAKDIDVPVPNLFPGTRTVITTDEEVISPTYLQEVNFTNAYSGVSIRNVIMEERNVYCGTYNVMVLSMVEDHHRVIHTDGGQNISIGSKDRKIRFIDRDSGNDLPLVISGHAGSIRCVHICTDRGIVLSGSYDTSIRMWSVETGTCKRIFRGHRDTILSILVLDDYLASGSKDNSCKIWNMQTGKCQRTFKHKAPVWAVAISQELCITGCEQGKVKVWDIKSGDLIKVLARHHGQITSIKFDRWHIITGSKDGYALVWSAQGEYARCLNALRHPKAVLCLEFQYLRVITGSADGRLRIWNVITGQCCRIMRGNSASDPIQSIIAIDDRITLNTSKNLIELRFESVDWDYTLENDKIPSAVKYSSYSDAPIRPQPYPYIRAQRMKRAGASNTKIIHHDPKKKMSKPPNILQMNLYAKQLPHSAKCLSHKSLESARLIQSAAPESGYESGPSPPALEHRPSSDKHTVSSTKSFPAKPPKAPRPSTFKSATSMPSVVIADPLTKHYEDDDDDEIHEPVSLKRRVSWAFDQSVFPKTKDISLSETKALLRSQMRMKAESIVPPDFIYLTVNAIQNSMQSSETTHNTKKNVRAMVSGLDGFKRPSSSPSKIDPRTKVPVEDLGIDRFKHKPEEVETISEFSDTKSFKSLKSSKAKESEQVPGPDRARYATPCEVKPTKTRIRMSLHPKKVKSTVPIGRSIRPLSAAAHKQEPKEEDTVGRPVTAPTIRRPDTAISDVPSTIATALPGVIPPQKKQPMGISSSMHEVNLVPMKMYPKDMKEKLSALIQEKRRDKPEALPRSVSDTALGKVSQYNDPMRSHVKFELRTYEQEKEFINNIEMMYIEKQQKDEEMLEKKKRAAWLAKAGSRPSTVTSNQRPGNKPGSGRPNTVHGTKPNR</sequence>
<evidence type="ECO:0000256" key="4">
    <source>
        <dbReference type="SAM" id="MobiDB-lite"/>
    </source>
</evidence>
<feature type="region of interest" description="Disordered" evidence="4">
    <location>
        <begin position="988"/>
        <end position="1022"/>
    </location>
</feature>
<dbReference type="PANTHER" id="PTHR19872">
    <property type="entry name" value="UBIQUITIN LIGASE SPECIFICITY FACTOR/HREP PROTEIN"/>
    <property type="match status" value="1"/>
</dbReference>
<feature type="repeat" description="WD" evidence="3">
    <location>
        <begin position="547"/>
        <end position="586"/>
    </location>
</feature>
<dbReference type="InterPro" id="IPR020472">
    <property type="entry name" value="WD40_PAC1"/>
</dbReference>
<dbReference type="Pfam" id="PF00400">
    <property type="entry name" value="WD40"/>
    <property type="match status" value="5"/>
</dbReference>
<dbReference type="AlphaFoldDB" id="A0A8B8CMS4"/>
<dbReference type="PROSITE" id="PS50294">
    <property type="entry name" value="WD_REPEATS_REGION"/>
    <property type="match status" value="2"/>
</dbReference>
<dbReference type="PRINTS" id="PR00320">
    <property type="entry name" value="GPROTEINBRPT"/>
</dbReference>
<feature type="repeat" description="WD" evidence="3">
    <location>
        <begin position="466"/>
        <end position="507"/>
    </location>
</feature>
<evidence type="ECO:0000313" key="6">
    <source>
        <dbReference type="Proteomes" id="UP000694844"/>
    </source>
</evidence>
<keyword evidence="2" id="KW-0677">Repeat</keyword>
<feature type="region of interest" description="Disordered" evidence="4">
    <location>
        <begin position="796"/>
        <end position="847"/>
    </location>
</feature>
<dbReference type="InterPro" id="IPR036322">
    <property type="entry name" value="WD40_repeat_dom_sf"/>
</dbReference>
<evidence type="ECO:0000313" key="7">
    <source>
        <dbReference type="RefSeq" id="XP_022317080.1"/>
    </source>
</evidence>
<organism evidence="6 7">
    <name type="scientific">Crassostrea virginica</name>
    <name type="common">Eastern oyster</name>
    <dbReference type="NCBI Taxonomy" id="6565"/>
    <lineage>
        <taxon>Eukaryota</taxon>
        <taxon>Metazoa</taxon>
        <taxon>Spiralia</taxon>
        <taxon>Lophotrochozoa</taxon>
        <taxon>Mollusca</taxon>
        <taxon>Bivalvia</taxon>
        <taxon>Autobranchia</taxon>
        <taxon>Pteriomorphia</taxon>
        <taxon>Ostreida</taxon>
        <taxon>Ostreoidea</taxon>
        <taxon>Ostreidae</taxon>
        <taxon>Crassostrea</taxon>
    </lineage>
</organism>
<evidence type="ECO:0000256" key="2">
    <source>
        <dbReference type="ARBA" id="ARBA00022737"/>
    </source>
</evidence>
<dbReference type="InterPro" id="IPR001680">
    <property type="entry name" value="WD40_rpt"/>
</dbReference>
<feature type="region of interest" description="Disordered" evidence="4">
    <location>
        <begin position="1201"/>
        <end position="1249"/>
    </location>
</feature>
<dbReference type="InterPro" id="IPR036047">
    <property type="entry name" value="F-box-like_dom_sf"/>
</dbReference>
<dbReference type="SMART" id="SM00320">
    <property type="entry name" value="WD40"/>
    <property type="match status" value="6"/>
</dbReference>
<dbReference type="KEGG" id="cvn:111120567"/>
<dbReference type="PANTHER" id="PTHR19872:SF7">
    <property type="entry name" value="F-BOX AND WD REPEAT DOMAIN CONTAINING PROTEIN 10B-RELATED"/>
    <property type="match status" value="1"/>
</dbReference>
<dbReference type="PROSITE" id="PS50082">
    <property type="entry name" value="WD_REPEATS_2"/>
    <property type="match status" value="4"/>
</dbReference>
<keyword evidence="1 3" id="KW-0853">WD repeat</keyword>
<feature type="compositionally biased region" description="Basic and acidic residues" evidence="4">
    <location>
        <begin position="812"/>
        <end position="822"/>
    </location>
</feature>
<dbReference type="PROSITE" id="PS50181">
    <property type="entry name" value="FBOX"/>
    <property type="match status" value="1"/>
</dbReference>
<dbReference type="InterPro" id="IPR019775">
    <property type="entry name" value="WD40_repeat_CS"/>
</dbReference>
<name>A0A8B8CMS4_CRAVI</name>
<dbReference type="InterPro" id="IPR001810">
    <property type="entry name" value="F-box_dom"/>
</dbReference>
<dbReference type="GeneID" id="111120567"/>
<feature type="repeat" description="WD" evidence="3">
    <location>
        <begin position="508"/>
        <end position="547"/>
    </location>
</feature>
<feature type="region of interest" description="Disordered" evidence="4">
    <location>
        <begin position="1057"/>
        <end position="1079"/>
    </location>
</feature>
<dbReference type="InterPro" id="IPR015943">
    <property type="entry name" value="WD40/YVTN_repeat-like_dom_sf"/>
</dbReference>